<accession>A0ABY4A799</accession>
<dbReference type="Gene3D" id="3.40.1000.10">
    <property type="entry name" value="Mog1/PsbP, alpha/beta/alpha sandwich"/>
    <property type="match status" value="1"/>
</dbReference>
<dbReference type="EMBL" id="CP063361">
    <property type="protein sequence ID" value="UOD29534.1"/>
    <property type="molecule type" value="Genomic_DNA"/>
</dbReference>
<dbReference type="InterPro" id="IPR014894">
    <property type="entry name" value="DcrB/EagT6"/>
</dbReference>
<evidence type="ECO:0000313" key="1">
    <source>
        <dbReference type="EMBL" id="UOD29534.1"/>
    </source>
</evidence>
<proteinExistence type="predicted"/>
<dbReference type="Proteomes" id="UP000831532">
    <property type="component" value="Chromosome"/>
</dbReference>
<keyword evidence="2" id="KW-1185">Reference proteome</keyword>
<name>A0ABY4A799_9BURK</name>
<evidence type="ECO:0000313" key="2">
    <source>
        <dbReference type="Proteomes" id="UP000831532"/>
    </source>
</evidence>
<reference evidence="1 2" key="1">
    <citation type="submission" date="2020-10" db="EMBL/GenBank/DDBJ databases">
        <title>Genome analysis of Massilia species.</title>
        <authorList>
            <person name="Jung D.-H."/>
        </authorList>
    </citation>
    <scope>NUCLEOTIDE SEQUENCE [LARGE SCALE GENOMIC DNA]</scope>
    <source>
        <strain evidence="2">sipir</strain>
    </source>
</reference>
<protein>
    <submittedName>
        <fullName evidence="1">DcrB-related protein</fullName>
    </submittedName>
</protein>
<sequence length="277" mass="30619">MTMPQQAATQYHANHATFEMPAQLKDKTMHMFTLNDSGPSEFSVVITHADALADETLAEFSKRMIEEMATALPRFELSLSKERTLDDAPAWELAYSWPSGDHYMHLRQVITLVEAAQPGTVQAMLIAATCLAPFSEAWNAAFEGILASTRLRRKLAQPVASAAPADAMPTIFVLSERRRTLHVFVDKDEACRKIDSREVEHDAWVFFTATGAPLHARLVEPHAGKAGRKSFVLEARPDFPAPSLRDCLHKAALLIASSPALPFTSIAEVCAHLDQER</sequence>
<organism evidence="1 2">
    <name type="scientific">Massilia violaceinigra</name>
    <dbReference type="NCBI Taxonomy" id="2045208"/>
    <lineage>
        <taxon>Bacteria</taxon>
        <taxon>Pseudomonadati</taxon>
        <taxon>Pseudomonadota</taxon>
        <taxon>Betaproteobacteria</taxon>
        <taxon>Burkholderiales</taxon>
        <taxon>Oxalobacteraceae</taxon>
        <taxon>Telluria group</taxon>
        <taxon>Massilia</taxon>
    </lineage>
</organism>
<gene>
    <name evidence="1" type="ORF">INH39_29785</name>
</gene>
<dbReference type="SUPFAM" id="SSF55724">
    <property type="entry name" value="Mog1p/PsbP-like"/>
    <property type="match status" value="1"/>
</dbReference>
<dbReference type="Pfam" id="PF08786">
    <property type="entry name" value="DcrB"/>
    <property type="match status" value="1"/>
</dbReference>
<dbReference type="RefSeq" id="WP_243490749.1">
    <property type="nucleotide sequence ID" value="NZ_CP063361.1"/>
</dbReference>
<dbReference type="InterPro" id="IPR016123">
    <property type="entry name" value="Mog1/PsbP_a/b/a-sand"/>
</dbReference>